<keyword evidence="3" id="KW-0067">ATP-binding</keyword>
<dbReference type="InterPro" id="IPR000719">
    <property type="entry name" value="Prot_kinase_dom"/>
</dbReference>
<evidence type="ECO:0000256" key="4">
    <source>
        <dbReference type="ARBA" id="ARBA00047811"/>
    </source>
</evidence>
<dbReference type="Pfam" id="PF00069">
    <property type="entry name" value="Pkinase"/>
    <property type="match status" value="1"/>
</dbReference>
<dbReference type="STRING" id="1081105.A0A166S382"/>
<evidence type="ECO:0000256" key="1">
    <source>
        <dbReference type="ARBA" id="ARBA00012425"/>
    </source>
</evidence>
<dbReference type="GO" id="GO:0010468">
    <property type="term" value="P:regulation of gene expression"/>
    <property type="evidence" value="ECO:0007669"/>
    <property type="project" value="TreeGrafter"/>
</dbReference>
<dbReference type="InterPro" id="IPR050108">
    <property type="entry name" value="CDK"/>
</dbReference>
<dbReference type="GO" id="GO:0005524">
    <property type="term" value="F:ATP binding"/>
    <property type="evidence" value="ECO:0007669"/>
    <property type="project" value="UniProtKB-KW"/>
</dbReference>
<organism evidence="7 8">
    <name type="scientific">Metarhizium rileyi (strain RCEF 4871)</name>
    <name type="common">Nomuraea rileyi</name>
    <dbReference type="NCBI Taxonomy" id="1649241"/>
    <lineage>
        <taxon>Eukaryota</taxon>
        <taxon>Fungi</taxon>
        <taxon>Dikarya</taxon>
        <taxon>Ascomycota</taxon>
        <taxon>Pezizomycotina</taxon>
        <taxon>Sordariomycetes</taxon>
        <taxon>Hypocreomycetidae</taxon>
        <taxon>Hypocreales</taxon>
        <taxon>Clavicipitaceae</taxon>
        <taxon>Metarhizium</taxon>
    </lineage>
</organism>
<dbReference type="PANTHER" id="PTHR24056">
    <property type="entry name" value="CELL DIVISION PROTEIN KINASE"/>
    <property type="match status" value="1"/>
</dbReference>
<dbReference type="InterPro" id="IPR011009">
    <property type="entry name" value="Kinase-like_dom_sf"/>
</dbReference>
<keyword evidence="8" id="KW-1185">Reference proteome</keyword>
<dbReference type="PANTHER" id="PTHR24056:SF576">
    <property type="entry name" value="SERINE_THREONINE-PROTEIN KINASE CSK1"/>
    <property type="match status" value="1"/>
</dbReference>
<evidence type="ECO:0000256" key="5">
    <source>
        <dbReference type="ARBA" id="ARBA00048367"/>
    </source>
</evidence>
<dbReference type="GO" id="GO:0010389">
    <property type="term" value="P:regulation of G2/M transition of mitotic cell cycle"/>
    <property type="evidence" value="ECO:0007669"/>
    <property type="project" value="TreeGrafter"/>
</dbReference>
<dbReference type="GO" id="GO:0005634">
    <property type="term" value="C:nucleus"/>
    <property type="evidence" value="ECO:0007669"/>
    <property type="project" value="TreeGrafter"/>
</dbReference>
<comment type="caution">
    <text evidence="7">The sequence shown here is derived from an EMBL/GenBank/DDBJ whole genome shotgun (WGS) entry which is preliminary data.</text>
</comment>
<keyword evidence="2" id="KW-0547">Nucleotide-binding</keyword>
<evidence type="ECO:0000313" key="7">
    <source>
        <dbReference type="EMBL" id="OAA35935.1"/>
    </source>
</evidence>
<dbReference type="GO" id="GO:0004693">
    <property type="term" value="F:cyclin-dependent protein serine/threonine kinase activity"/>
    <property type="evidence" value="ECO:0007669"/>
    <property type="project" value="UniProtKB-EC"/>
</dbReference>
<proteinExistence type="predicted"/>
<dbReference type="Gene3D" id="3.30.200.20">
    <property type="entry name" value="Phosphorylase Kinase, domain 1"/>
    <property type="match status" value="1"/>
</dbReference>
<dbReference type="EMBL" id="AZHC01000038">
    <property type="protein sequence ID" value="OAA35935.1"/>
    <property type="molecule type" value="Genomic_DNA"/>
</dbReference>
<evidence type="ECO:0000256" key="3">
    <source>
        <dbReference type="ARBA" id="ARBA00022840"/>
    </source>
</evidence>
<feature type="domain" description="Protein kinase" evidence="6">
    <location>
        <begin position="77"/>
        <end position="368"/>
    </location>
</feature>
<evidence type="ECO:0000313" key="8">
    <source>
        <dbReference type="Proteomes" id="UP000243498"/>
    </source>
</evidence>
<dbReference type="GO" id="GO:0030332">
    <property type="term" value="F:cyclin binding"/>
    <property type="evidence" value="ECO:0007669"/>
    <property type="project" value="TreeGrafter"/>
</dbReference>
<protein>
    <recommendedName>
        <fullName evidence="1">cyclin-dependent kinase</fullName>
        <ecNumber evidence="1">2.7.11.22</ecNumber>
    </recommendedName>
</protein>
<comment type="catalytic activity">
    <reaction evidence="5">
        <text>L-seryl-[protein] + ATP = O-phospho-L-seryl-[protein] + ADP + H(+)</text>
        <dbReference type="Rhea" id="RHEA:17989"/>
        <dbReference type="Rhea" id="RHEA-COMP:9863"/>
        <dbReference type="Rhea" id="RHEA-COMP:11604"/>
        <dbReference type="ChEBI" id="CHEBI:15378"/>
        <dbReference type="ChEBI" id="CHEBI:29999"/>
        <dbReference type="ChEBI" id="CHEBI:30616"/>
        <dbReference type="ChEBI" id="CHEBI:83421"/>
        <dbReference type="ChEBI" id="CHEBI:456216"/>
        <dbReference type="EC" id="2.7.11.22"/>
    </reaction>
</comment>
<evidence type="ECO:0000259" key="6">
    <source>
        <dbReference type="PROSITE" id="PS50011"/>
    </source>
</evidence>
<dbReference type="AlphaFoldDB" id="A0A166S382"/>
<dbReference type="Gene3D" id="1.10.510.10">
    <property type="entry name" value="Transferase(Phosphotransferase) domain 1"/>
    <property type="match status" value="1"/>
</dbReference>
<dbReference type="EC" id="2.7.11.22" evidence="1"/>
<accession>A0A166S382</accession>
<sequence>MSDWRSSLSALDRYEAIQNLQKNLAPDKSSDAIAVEQDAYQKSSTRDEYDAVLKNHYSHIEDSPSPVSDTGIRIGGYDSCMPIADGVTSNVYRSHSHALKVIVHHDIEPHNPRREASILQELHSLIPSSEKIITLTETFWDQEQRFVLVFPYMPLTLGDVISSRLIPPEHTKSIFRDVLTGLAFIHTSGIIHRDIKPSAILLKSTSGPAFISDFGTAWHSQLSRFTESRSEKILDIGTGAYRAPEVLFGNKGYGTAVDMWSLGVMLAEVISSPPTPPFESRPAHEDGSQLGLILSIFKTMGTPTVETWPEARSFKVPPFELWTVFPQRCWADILPEVDKKYRDLVSRLICFESGRRYTADEALNHECFATN</sequence>
<dbReference type="GO" id="GO:0005737">
    <property type="term" value="C:cytoplasm"/>
    <property type="evidence" value="ECO:0007669"/>
    <property type="project" value="TreeGrafter"/>
</dbReference>
<dbReference type="GO" id="GO:0000307">
    <property type="term" value="C:cyclin-dependent protein kinase holoenzyme complex"/>
    <property type="evidence" value="ECO:0007669"/>
    <property type="project" value="TreeGrafter"/>
</dbReference>
<dbReference type="SUPFAM" id="SSF56112">
    <property type="entry name" value="Protein kinase-like (PK-like)"/>
    <property type="match status" value="1"/>
</dbReference>
<name>A0A166S382_METRR</name>
<dbReference type="PROSITE" id="PS50011">
    <property type="entry name" value="PROTEIN_KINASE_DOM"/>
    <property type="match status" value="1"/>
</dbReference>
<dbReference type="GO" id="GO:0007165">
    <property type="term" value="P:signal transduction"/>
    <property type="evidence" value="ECO:0007669"/>
    <property type="project" value="TreeGrafter"/>
</dbReference>
<dbReference type="OMA" id="FELWTVF"/>
<dbReference type="GO" id="GO:0000082">
    <property type="term" value="P:G1/S transition of mitotic cell cycle"/>
    <property type="evidence" value="ECO:0007669"/>
    <property type="project" value="TreeGrafter"/>
</dbReference>
<evidence type="ECO:0000256" key="2">
    <source>
        <dbReference type="ARBA" id="ARBA00022741"/>
    </source>
</evidence>
<comment type="catalytic activity">
    <reaction evidence="4">
        <text>L-threonyl-[protein] + ATP = O-phospho-L-threonyl-[protein] + ADP + H(+)</text>
        <dbReference type="Rhea" id="RHEA:46608"/>
        <dbReference type="Rhea" id="RHEA-COMP:11060"/>
        <dbReference type="Rhea" id="RHEA-COMP:11605"/>
        <dbReference type="ChEBI" id="CHEBI:15378"/>
        <dbReference type="ChEBI" id="CHEBI:30013"/>
        <dbReference type="ChEBI" id="CHEBI:30616"/>
        <dbReference type="ChEBI" id="CHEBI:61977"/>
        <dbReference type="ChEBI" id="CHEBI:456216"/>
        <dbReference type="EC" id="2.7.11.22"/>
    </reaction>
</comment>
<dbReference type="OrthoDB" id="413582at2759"/>
<reference evidence="7 8" key="1">
    <citation type="journal article" date="2016" name="Genome Biol. Evol.">
        <title>Divergent and convergent evolution of fungal pathogenicity.</title>
        <authorList>
            <person name="Shang Y."/>
            <person name="Xiao G."/>
            <person name="Zheng P."/>
            <person name="Cen K."/>
            <person name="Zhan S."/>
            <person name="Wang C."/>
        </authorList>
    </citation>
    <scope>NUCLEOTIDE SEQUENCE [LARGE SCALE GENOMIC DNA]</scope>
    <source>
        <strain evidence="7 8">RCEF 4871</strain>
    </source>
</reference>
<dbReference type="Proteomes" id="UP000243498">
    <property type="component" value="Unassembled WGS sequence"/>
</dbReference>
<gene>
    <name evidence="7" type="ORF">NOR_07743</name>
</gene>